<dbReference type="Pfam" id="PF00497">
    <property type="entry name" value="SBP_bac_3"/>
    <property type="match status" value="1"/>
</dbReference>
<evidence type="ECO:0000256" key="4">
    <source>
        <dbReference type="RuleBase" id="RU003744"/>
    </source>
</evidence>
<dbReference type="EMBL" id="JADBEC010000002">
    <property type="protein sequence ID" value="MBE1508495.1"/>
    <property type="molecule type" value="Genomic_DNA"/>
</dbReference>
<dbReference type="RefSeq" id="WP_192732084.1">
    <property type="nucleotide sequence ID" value="NZ_BAAAVL010000010.1"/>
</dbReference>
<sequence>MLRLGSLYRSKFFAFACAAVVSVGIFVPAAVRAAENDSIRIAVEGAFPPFNYVDSNNQLQGFDVDIAKALCETAKLKCEFVIQEWTAMIPNLLDNKYDAIISSMSMSAERRQKVAFTQKYYDSPTVFIARKKFDIAGTSADDLKKLRLGVTAATSQESYAKKFYSGVATTVFQASPDLYKGLADGKVDIILEDKLAVYDWLANTKAGSCCEFKGDDIKNTEYFGDGAGIAVRPTDKPLLDKLNAALEEIETNDTYDTINAKYFPFSIR</sequence>
<dbReference type="SUPFAM" id="SSF53850">
    <property type="entry name" value="Periplasmic binding protein-like II"/>
    <property type="match status" value="1"/>
</dbReference>
<dbReference type="CDD" id="cd01001">
    <property type="entry name" value="PBP2_HisJ_LAO_like"/>
    <property type="match status" value="1"/>
</dbReference>
<keyword evidence="8" id="KW-1185">Reference proteome</keyword>
<accession>A0ABR9IZI6</accession>
<dbReference type="SMART" id="SM00062">
    <property type="entry name" value="PBPb"/>
    <property type="match status" value="1"/>
</dbReference>
<comment type="similarity">
    <text evidence="2 4">Belongs to the bacterial solute-binding protein 3 family.</text>
</comment>
<dbReference type="PROSITE" id="PS01039">
    <property type="entry name" value="SBP_BACTERIAL_3"/>
    <property type="match status" value="1"/>
</dbReference>
<evidence type="ECO:0000259" key="6">
    <source>
        <dbReference type="SMART" id="SM00062"/>
    </source>
</evidence>
<evidence type="ECO:0000256" key="2">
    <source>
        <dbReference type="ARBA" id="ARBA00010333"/>
    </source>
</evidence>
<reference evidence="7 8" key="1">
    <citation type="submission" date="2020-10" db="EMBL/GenBank/DDBJ databases">
        <title>Sequencing the genomes of 1000 actinobacteria strains.</title>
        <authorList>
            <person name="Klenk H.-P."/>
        </authorList>
    </citation>
    <scope>NUCLEOTIDE SEQUENCE [LARGE SCALE GENOMIC DNA]</scope>
    <source>
        <strain evidence="7 8">DSM 7307</strain>
    </source>
</reference>
<dbReference type="InterPro" id="IPR001638">
    <property type="entry name" value="Solute-binding_3/MltF_N"/>
</dbReference>
<dbReference type="PANTHER" id="PTHR35936:SF17">
    <property type="entry name" value="ARGININE-BINDING EXTRACELLULAR PROTEIN ARTP"/>
    <property type="match status" value="1"/>
</dbReference>
<dbReference type="InterPro" id="IPR018313">
    <property type="entry name" value="SBP_3_CS"/>
</dbReference>
<organism evidence="7 8">
    <name type="scientific">Rhizobium viscosum</name>
    <name type="common">Arthrobacter viscosus</name>
    <dbReference type="NCBI Taxonomy" id="1673"/>
    <lineage>
        <taxon>Bacteria</taxon>
        <taxon>Pseudomonadati</taxon>
        <taxon>Pseudomonadota</taxon>
        <taxon>Alphaproteobacteria</taxon>
        <taxon>Hyphomicrobiales</taxon>
        <taxon>Rhizobiaceae</taxon>
        <taxon>Rhizobium/Agrobacterium group</taxon>
        <taxon>Rhizobium</taxon>
    </lineage>
</organism>
<evidence type="ECO:0000313" key="7">
    <source>
        <dbReference type="EMBL" id="MBE1508495.1"/>
    </source>
</evidence>
<feature type="chain" id="PRO_5046344734" evidence="5">
    <location>
        <begin position="34"/>
        <end position="268"/>
    </location>
</feature>
<evidence type="ECO:0000256" key="1">
    <source>
        <dbReference type="ARBA" id="ARBA00004418"/>
    </source>
</evidence>
<protein>
    <submittedName>
        <fullName evidence="7">Polar amino acid transport system substrate-binding protein</fullName>
    </submittedName>
</protein>
<evidence type="ECO:0000313" key="8">
    <source>
        <dbReference type="Proteomes" id="UP000620262"/>
    </source>
</evidence>
<feature type="signal peptide" evidence="5">
    <location>
        <begin position="1"/>
        <end position="33"/>
    </location>
</feature>
<evidence type="ECO:0000256" key="3">
    <source>
        <dbReference type="ARBA" id="ARBA00022729"/>
    </source>
</evidence>
<dbReference type="PANTHER" id="PTHR35936">
    <property type="entry name" value="MEMBRANE-BOUND LYTIC MUREIN TRANSGLYCOSYLASE F"/>
    <property type="match status" value="1"/>
</dbReference>
<gene>
    <name evidence="7" type="ORF">H4W29_005740</name>
</gene>
<dbReference type="Proteomes" id="UP000620262">
    <property type="component" value="Unassembled WGS sequence"/>
</dbReference>
<comment type="subcellular location">
    <subcellularLocation>
        <location evidence="1">Periplasm</location>
    </subcellularLocation>
</comment>
<dbReference type="Gene3D" id="3.40.190.10">
    <property type="entry name" value="Periplasmic binding protein-like II"/>
    <property type="match status" value="2"/>
</dbReference>
<comment type="caution">
    <text evidence="7">The sequence shown here is derived from an EMBL/GenBank/DDBJ whole genome shotgun (WGS) entry which is preliminary data.</text>
</comment>
<feature type="domain" description="Solute-binding protein family 3/N-terminal" evidence="6">
    <location>
        <begin position="38"/>
        <end position="266"/>
    </location>
</feature>
<keyword evidence="3 5" id="KW-0732">Signal</keyword>
<proteinExistence type="inferred from homology"/>
<name>A0ABR9IZI6_RHIVS</name>
<evidence type="ECO:0000256" key="5">
    <source>
        <dbReference type="SAM" id="SignalP"/>
    </source>
</evidence>